<dbReference type="SMART" id="SM00829">
    <property type="entry name" value="PKS_ER"/>
    <property type="match status" value="1"/>
</dbReference>
<evidence type="ECO:0000313" key="3">
    <source>
        <dbReference type="Proteomes" id="UP000603352"/>
    </source>
</evidence>
<comment type="caution">
    <text evidence="2">The sequence shown here is derived from an EMBL/GenBank/DDBJ whole genome shotgun (WGS) entry which is preliminary data.</text>
</comment>
<dbReference type="Pfam" id="PF00107">
    <property type="entry name" value="ADH_zinc_N"/>
    <property type="match status" value="1"/>
</dbReference>
<proteinExistence type="predicted"/>
<evidence type="ECO:0000259" key="1">
    <source>
        <dbReference type="SMART" id="SM00829"/>
    </source>
</evidence>
<feature type="domain" description="Enoyl reductase (ER)" evidence="1">
    <location>
        <begin position="11"/>
        <end position="321"/>
    </location>
</feature>
<protein>
    <submittedName>
        <fullName evidence="2">NADPH:quinone oxidoreductase</fullName>
    </submittedName>
</protein>
<dbReference type="InterPro" id="IPR036291">
    <property type="entry name" value="NAD(P)-bd_dom_sf"/>
</dbReference>
<evidence type="ECO:0000313" key="2">
    <source>
        <dbReference type="EMBL" id="GGB47642.1"/>
    </source>
</evidence>
<accession>A0ABQ1IRV0</accession>
<dbReference type="SUPFAM" id="SSF51735">
    <property type="entry name" value="NAD(P)-binding Rossmann-fold domains"/>
    <property type="match status" value="1"/>
</dbReference>
<dbReference type="PANTHER" id="PTHR43677:SF4">
    <property type="entry name" value="QUINONE OXIDOREDUCTASE-LIKE PROTEIN 2"/>
    <property type="match status" value="1"/>
</dbReference>
<reference evidence="3" key="1">
    <citation type="journal article" date="2019" name="Int. J. Syst. Evol. Microbiol.">
        <title>The Global Catalogue of Microorganisms (GCM) 10K type strain sequencing project: providing services to taxonomists for standard genome sequencing and annotation.</title>
        <authorList>
            <consortium name="The Broad Institute Genomics Platform"/>
            <consortium name="The Broad Institute Genome Sequencing Center for Infectious Disease"/>
            <person name="Wu L."/>
            <person name="Ma J."/>
        </authorList>
    </citation>
    <scope>NUCLEOTIDE SEQUENCE [LARGE SCALE GENOMIC DNA]</scope>
    <source>
        <strain evidence="3">CGMCC 1.10188</strain>
    </source>
</reference>
<dbReference type="CDD" id="cd08241">
    <property type="entry name" value="QOR1"/>
    <property type="match status" value="1"/>
</dbReference>
<keyword evidence="3" id="KW-1185">Reference proteome</keyword>
<name>A0ABQ1IRV0_9PROT</name>
<dbReference type="InterPro" id="IPR013149">
    <property type="entry name" value="ADH-like_C"/>
</dbReference>
<sequence length="324" mass="34058">MIKAVLCTKLGGPEDLIVAEVPAPEMKPGHVRVRVRAAGVNFADTLIIQGKYQVRPELPFSPGIELAGEITEIGAGVTGVSVGQRVMGMASSGAYTQEVVLPQTAVVPIPDMMDFESAAAFPVAYGTSHVALEHRANLKPGEKLLVLGAAGGVGLTAVEIGAAMGAEVIAVASSPEKLEVARAHGATHLIDYARDDLREKVKELVGGVDVVYDPVGGGAFDASLRCINWEGRILVIGFASGTIPQIPANLLLVKNVSVVGTFWGAYMQKDPKIIGASLVKLLGWFTEGKLKPHVSESHPMVDAPKALKALMERRSTGKVVLTMD</sequence>
<dbReference type="Gene3D" id="3.40.50.720">
    <property type="entry name" value="NAD(P)-binding Rossmann-like Domain"/>
    <property type="match status" value="1"/>
</dbReference>
<organism evidence="2 3">
    <name type="scientific">Tistrella bauzanensis</name>
    <dbReference type="NCBI Taxonomy" id="657419"/>
    <lineage>
        <taxon>Bacteria</taxon>
        <taxon>Pseudomonadati</taxon>
        <taxon>Pseudomonadota</taxon>
        <taxon>Alphaproteobacteria</taxon>
        <taxon>Geminicoccales</taxon>
        <taxon>Geminicoccaceae</taxon>
        <taxon>Tistrella</taxon>
    </lineage>
</organism>
<dbReference type="InterPro" id="IPR011032">
    <property type="entry name" value="GroES-like_sf"/>
</dbReference>
<dbReference type="Proteomes" id="UP000603352">
    <property type="component" value="Unassembled WGS sequence"/>
</dbReference>
<dbReference type="InterPro" id="IPR013154">
    <property type="entry name" value="ADH-like_N"/>
</dbReference>
<dbReference type="InterPro" id="IPR051397">
    <property type="entry name" value="Zn-ADH-like_protein"/>
</dbReference>
<dbReference type="Pfam" id="PF08240">
    <property type="entry name" value="ADH_N"/>
    <property type="match status" value="1"/>
</dbReference>
<dbReference type="SUPFAM" id="SSF50129">
    <property type="entry name" value="GroES-like"/>
    <property type="match status" value="1"/>
</dbReference>
<dbReference type="PANTHER" id="PTHR43677">
    <property type="entry name" value="SHORT-CHAIN DEHYDROGENASE/REDUCTASE"/>
    <property type="match status" value="1"/>
</dbReference>
<dbReference type="EMBL" id="BMDZ01000037">
    <property type="protein sequence ID" value="GGB47642.1"/>
    <property type="molecule type" value="Genomic_DNA"/>
</dbReference>
<dbReference type="Gene3D" id="3.90.180.10">
    <property type="entry name" value="Medium-chain alcohol dehydrogenases, catalytic domain"/>
    <property type="match status" value="1"/>
</dbReference>
<gene>
    <name evidence="2" type="ORF">GCM10011505_30930</name>
</gene>
<dbReference type="InterPro" id="IPR020843">
    <property type="entry name" value="ER"/>
</dbReference>